<feature type="domain" description="URB1 C-terminal" evidence="3">
    <location>
        <begin position="1457"/>
        <end position="1650"/>
    </location>
</feature>
<dbReference type="GO" id="GO:0005730">
    <property type="term" value="C:nucleolus"/>
    <property type="evidence" value="ECO:0007669"/>
    <property type="project" value="TreeGrafter"/>
</dbReference>
<dbReference type="GO" id="GO:0000463">
    <property type="term" value="P:maturation of LSU-rRNA from tricistronic rRNA transcript (SSU-rRNA, 5.8S rRNA, LSU-rRNA)"/>
    <property type="evidence" value="ECO:0007669"/>
    <property type="project" value="TreeGrafter"/>
</dbReference>
<dbReference type="VEuPathDB" id="FungiDB:AeMF1_016118"/>
<evidence type="ECO:0000256" key="1">
    <source>
        <dbReference type="SAM" id="MobiDB-lite"/>
    </source>
</evidence>
<feature type="compositionally biased region" description="Basic and acidic residues" evidence="1">
    <location>
        <begin position="7"/>
        <end position="20"/>
    </location>
</feature>
<dbReference type="InterPro" id="IPR039844">
    <property type="entry name" value="URB1"/>
</dbReference>
<feature type="region of interest" description="Disordered" evidence="1">
    <location>
        <begin position="1"/>
        <end position="39"/>
    </location>
</feature>
<keyword evidence="5" id="KW-1185">Reference proteome</keyword>
<sequence>MVKKRHGMNETDKAAKRPKSDASPAPAQPQSQPQAQAPPVASNAVLRNLLLNVQKGQLDPVVTTLREFLTAVSPETTSCSLLRAYLEISPQSEPLIDLWGSTLWTEDKSRQIIPITMELLQRVMEYLSHHTPSVAETVAMNLLKTKMEHIAKQLSWSDKPYIVYSTLALCTTMLRIHARVAREFVRLFDFTAKSFEALCARRSRDFDVPETTRQINVRQAFITFALALTTSPDPHVRRFAVKADGIATGLFKCIEDDTFDNASLILSTLTSSILTSDGIRTKHNVFSTTAISHLIKLLDSSDEKSVQLAQDFFDTLFFSPTSLYFLSQEATITEPSASNESHDAAFKVVSKIVSSFDLMSTMTHPAREALLFRFLRAFPALILVVFQSFHAVMDPRPSYKWFSAASFVLKALHVSLTPLKDMRWTSQHHDLLVKLVLPLGLQKKELSKAVQHTNLLVVHTSLNLVSVVLRRFAFLKLCVDDNNGDAVGLEKDVRTLLPPPELILTLCTKLRPAAGGGDSKQAMIYAKALSVLQLYFEHLPAVMSEVKFDISKLIGVETNVLLQGSLLGLLEHVDSSRLGWIVSGDATKFRILLGYCTSSQSAIAVLGHRVVRRVLACLHIFGLTKPDAQAPHEIDAWLLHLKSGEAATFFDQLVRGVTANPFAFVYDSSMSPMTRALVAYFESTSDNNSFPFSISVNEPTVVQAFGVRVLSSLVSILPSLKLSDTSKLPNELIFANFLKTTSSLSSKKQVTSTSKPTKVSSVKDCVKHIVRLEAADFTLSSELLAAVYKTSQSFDPLYVYFDTYKTKSIFESKVIRQAIEHPDKAEPIVRQFVQMAPLHVVLTSLFSPFVWLSHSSGPSIQPKHLLAYLSKIKLNIQSVQLTCLSLTFGLRIYQTRRQQGFVPDAKYTEAMVHSVKALHFLLTWALGKSSDAFWSMIWQHHAELLANLYENDDVLTQWLVLPYALSSFLPKSSLDVLQVKSNSPLQVVMARHASSSQVHGALSSMLTTKFVCSPLVVHLLSYCIEEPMDDPELFNAVFQFWKHHPHESNAKQWLASAIQKYSMASPTIAQELFQLIWETNSTDPLDILVLQQLIRRSSICREDFASGQRKTHSLSSVMQLSAAYLTSLPLEPTCVSWIETMVVPSCIEEMISTEEASDSMATLVQVVDCLYSQEGKVLPCSDWIPELLQQKRGVHAAKLQLLLLAAHRSDLSRFASKCVGFILSILSHHDGFSSDSSTLDALAFVLLDVLQRYNPKKIPTSAVESLVKHLNSHSDWTHRSSMLDVVSTLADTFSSVDFSSLLQQVLDNFDTLVDVGSFLKTLGVLLEKETSVDIDVDFQKQVLGQYGATLSAKDLHLKAILEVLETRGLSLDQVGYCFGKANQTATTDMVQHWLLEEIDNHTMRRSIELFPHTRPFTGTFPPEENVVYDPAFFMPLIAHAVSSSHIPDRQLLQSGILGYAICGLSTEDEKIRAYAYGIVAVAHEAMSATARTFEFNERRQVHLLLETLKNGITEPHERVPFLITVFANDAISALMKPGHFMYPLVNAFLLSRSALDVNDVPMFYALFNSSASTFRAERSWLLHLVKRGVKLDCDVELLQRRHVYSILLGFFDSPLADTQSQELVLDILSSSIATASGMFLLVHKMGLLAWLEFVAIKYKTQYLRQILAMSITALQNYHLPEKQNDRYLPNTLTQLRQLGQTLVSITTDEHTDLLRSLFIEYFEFCSTKPHVAISMWFSLDLLETTVKLVALLEDNKTLLSHTVSFLARIATASRDLQFNKATYDRWAAIAAWAVEQVPLTNYLELKLALPQTIQHLTKEVPAFRECLKLT</sequence>
<dbReference type="InterPro" id="IPR016024">
    <property type="entry name" value="ARM-type_fold"/>
</dbReference>
<organism evidence="4 5">
    <name type="scientific">Aphanomyces euteiches</name>
    <dbReference type="NCBI Taxonomy" id="100861"/>
    <lineage>
        <taxon>Eukaryota</taxon>
        <taxon>Sar</taxon>
        <taxon>Stramenopiles</taxon>
        <taxon>Oomycota</taxon>
        <taxon>Saprolegniomycetes</taxon>
        <taxon>Saprolegniales</taxon>
        <taxon>Verrucalvaceae</taxon>
        <taxon>Aphanomyces</taxon>
    </lineage>
</organism>
<dbReference type="Proteomes" id="UP000481153">
    <property type="component" value="Unassembled WGS sequence"/>
</dbReference>
<evidence type="ECO:0000313" key="4">
    <source>
        <dbReference type="EMBL" id="KAF0725371.1"/>
    </source>
</evidence>
<evidence type="ECO:0000313" key="5">
    <source>
        <dbReference type="Proteomes" id="UP000481153"/>
    </source>
</evidence>
<dbReference type="GO" id="GO:0000466">
    <property type="term" value="P:maturation of 5.8S rRNA from tricistronic rRNA transcript (SSU-rRNA, 5.8S rRNA, LSU-rRNA)"/>
    <property type="evidence" value="ECO:0007669"/>
    <property type="project" value="TreeGrafter"/>
</dbReference>
<feature type="domain" description="URB1 N-terminal" evidence="2">
    <location>
        <begin position="108"/>
        <end position="403"/>
    </location>
</feature>
<dbReference type="InterPro" id="IPR032436">
    <property type="entry name" value="URB1_C"/>
</dbReference>
<evidence type="ECO:0000259" key="2">
    <source>
        <dbReference type="Pfam" id="PF11707"/>
    </source>
</evidence>
<dbReference type="SUPFAM" id="SSF48371">
    <property type="entry name" value="ARM repeat"/>
    <property type="match status" value="1"/>
</dbReference>
<gene>
    <name evidence="4" type="ORF">Ae201684_016142</name>
</gene>
<evidence type="ECO:0000259" key="3">
    <source>
        <dbReference type="Pfam" id="PF16201"/>
    </source>
</evidence>
<comment type="caution">
    <text evidence="4">The sequence shown here is derived from an EMBL/GenBank/DDBJ whole genome shotgun (WGS) entry which is preliminary data.</text>
</comment>
<dbReference type="EMBL" id="VJMJ01000243">
    <property type="protein sequence ID" value="KAF0725371.1"/>
    <property type="molecule type" value="Genomic_DNA"/>
</dbReference>
<dbReference type="PANTHER" id="PTHR13500:SF0">
    <property type="entry name" value="NUCLEOLAR PRE-RIBOSOMAL-ASSOCIATED PROTEIN 1"/>
    <property type="match status" value="1"/>
</dbReference>
<reference evidence="4 5" key="1">
    <citation type="submission" date="2019-07" db="EMBL/GenBank/DDBJ databases">
        <title>Genomics analysis of Aphanomyces spp. identifies a new class of oomycete effector associated with host adaptation.</title>
        <authorList>
            <person name="Gaulin E."/>
        </authorList>
    </citation>
    <scope>NUCLEOTIDE SEQUENCE [LARGE SCALE GENOMIC DNA]</scope>
    <source>
        <strain evidence="4 5">ATCC 201684</strain>
    </source>
</reference>
<protein>
    <recommendedName>
        <fullName evidence="6">Nucleolar pre-ribosomal-associated protein 1 C-terminal domain-containing protein</fullName>
    </recommendedName>
</protein>
<feature type="compositionally biased region" description="Low complexity" evidence="1">
    <location>
        <begin position="22"/>
        <end position="39"/>
    </location>
</feature>
<dbReference type="Pfam" id="PF16201">
    <property type="entry name" value="NopRA1"/>
    <property type="match status" value="1"/>
</dbReference>
<name>A0A6G0WDK0_9STRA</name>
<dbReference type="InterPro" id="IPR021714">
    <property type="entry name" value="URB1_N"/>
</dbReference>
<accession>A0A6G0WDK0</accession>
<evidence type="ECO:0008006" key="6">
    <source>
        <dbReference type="Google" id="ProtNLM"/>
    </source>
</evidence>
<dbReference type="PANTHER" id="PTHR13500">
    <property type="entry name" value="NUCLEOLAR PRERIBOSOMAL-ASSOCIATED PROTEIN 1"/>
    <property type="match status" value="1"/>
</dbReference>
<proteinExistence type="predicted"/>
<dbReference type="Pfam" id="PF11707">
    <property type="entry name" value="Npa1"/>
    <property type="match status" value="1"/>
</dbReference>